<accession>A0A2V3TSP6</accession>
<reference evidence="3 4" key="1">
    <citation type="submission" date="2018-05" db="EMBL/GenBank/DDBJ databases">
        <title>Genomic Encyclopedia of Type Strains, Phase IV (KMG-IV): sequencing the most valuable type-strain genomes for metagenomic binning, comparative biology and taxonomic classification.</title>
        <authorList>
            <person name="Goeker M."/>
        </authorList>
    </citation>
    <scope>NUCLEOTIDE SEQUENCE [LARGE SCALE GENOMIC DNA]</scope>
    <source>
        <strain evidence="3 4">DSM 6462</strain>
    </source>
</reference>
<evidence type="ECO:0000256" key="1">
    <source>
        <dbReference type="ARBA" id="ARBA00023002"/>
    </source>
</evidence>
<feature type="domain" description="FAD dependent oxidoreductase" evidence="2">
    <location>
        <begin position="7"/>
        <end position="349"/>
    </location>
</feature>
<evidence type="ECO:0000313" key="3">
    <source>
        <dbReference type="EMBL" id="PXW50907.1"/>
    </source>
</evidence>
<evidence type="ECO:0000313" key="4">
    <source>
        <dbReference type="Proteomes" id="UP000248021"/>
    </source>
</evidence>
<keyword evidence="1" id="KW-0560">Oxidoreductase</keyword>
<dbReference type="GO" id="GO:0016491">
    <property type="term" value="F:oxidoreductase activity"/>
    <property type="evidence" value="ECO:0007669"/>
    <property type="project" value="UniProtKB-KW"/>
</dbReference>
<gene>
    <name evidence="3" type="ORF">C7450_12218</name>
</gene>
<dbReference type="PROSITE" id="PS51257">
    <property type="entry name" value="PROKAR_LIPOPROTEIN"/>
    <property type="match status" value="1"/>
</dbReference>
<dbReference type="OrthoDB" id="9815989at2"/>
<dbReference type="Pfam" id="PF01266">
    <property type="entry name" value="DAO"/>
    <property type="match status" value="1"/>
</dbReference>
<dbReference type="AlphaFoldDB" id="A0A2V3TSP6"/>
<evidence type="ECO:0000259" key="2">
    <source>
        <dbReference type="Pfam" id="PF01266"/>
    </source>
</evidence>
<dbReference type="SUPFAM" id="SSF51905">
    <property type="entry name" value="FAD/NAD(P)-binding domain"/>
    <property type="match status" value="1"/>
</dbReference>
<organism evidence="3 4">
    <name type="scientific">Chelatococcus asaccharovorans</name>
    <dbReference type="NCBI Taxonomy" id="28210"/>
    <lineage>
        <taxon>Bacteria</taxon>
        <taxon>Pseudomonadati</taxon>
        <taxon>Pseudomonadota</taxon>
        <taxon>Alphaproteobacteria</taxon>
        <taxon>Hyphomicrobiales</taxon>
        <taxon>Chelatococcaceae</taxon>
        <taxon>Chelatococcus</taxon>
    </lineage>
</organism>
<dbReference type="EMBL" id="QJJK01000022">
    <property type="protein sequence ID" value="PXW50907.1"/>
    <property type="molecule type" value="Genomic_DNA"/>
</dbReference>
<comment type="caution">
    <text evidence="3">The sequence shown here is derived from an EMBL/GenBank/DDBJ whole genome shotgun (WGS) entry which is preliminary data.</text>
</comment>
<sequence length="381" mass="40263">MDKIETDVAIIGGGIMGCATALHLARTGLSVVVIEKGLCGGQASGVNMGGVRQQGRTLAELPIAARSRALWGRLPELIGEDCEFRVTGHLKLAWNDDHVRELETYQTRAATHGLQLEMISANALRQRYPWLSTKPVAGSLAPNDGDANPRLVAPAFARAAKKAGARIIEQCRVSSAALDGNSFETVCDRLVVRSKHLVNVAGAWGGEIARMFGEPVPIDLRLPNLLVTEPLPLIMDVVLGSCDAFIAARQVERGNIVMGGGGAGWGDLVAERSRPQADTIAIALSRLGYTIPAAKKALAIRSWSGLEGRMPDSIPVIGVSPKTSNLLHAFAFCGHGFQLGPGVGAILAEIITTGETTTPIEAFDIGRFSDAESKAVAETTH</sequence>
<dbReference type="Gene3D" id="3.30.9.10">
    <property type="entry name" value="D-Amino Acid Oxidase, subunit A, domain 2"/>
    <property type="match status" value="1"/>
</dbReference>
<dbReference type="InterPro" id="IPR006076">
    <property type="entry name" value="FAD-dep_OxRdtase"/>
</dbReference>
<dbReference type="Gene3D" id="3.50.50.60">
    <property type="entry name" value="FAD/NAD(P)-binding domain"/>
    <property type="match status" value="1"/>
</dbReference>
<name>A0A2V3TSP6_9HYPH</name>
<dbReference type="InterPro" id="IPR036188">
    <property type="entry name" value="FAD/NAD-bd_sf"/>
</dbReference>
<dbReference type="PANTHER" id="PTHR13847">
    <property type="entry name" value="SARCOSINE DEHYDROGENASE-RELATED"/>
    <property type="match status" value="1"/>
</dbReference>
<proteinExistence type="predicted"/>
<dbReference type="GO" id="GO:0005737">
    <property type="term" value="C:cytoplasm"/>
    <property type="evidence" value="ECO:0007669"/>
    <property type="project" value="TreeGrafter"/>
</dbReference>
<dbReference type="RefSeq" id="WP_110378443.1">
    <property type="nucleotide sequence ID" value="NZ_JAHBRY010000004.1"/>
</dbReference>
<protein>
    <submittedName>
        <fullName evidence="3">Glycine/D-amino acid oxidase-like deaminating enzyme</fullName>
    </submittedName>
</protein>
<dbReference type="Proteomes" id="UP000248021">
    <property type="component" value="Unassembled WGS sequence"/>
</dbReference>
<keyword evidence="4" id="KW-1185">Reference proteome</keyword>
<dbReference type="PANTHER" id="PTHR13847:SF287">
    <property type="entry name" value="FAD-DEPENDENT OXIDOREDUCTASE DOMAIN-CONTAINING PROTEIN 1"/>
    <property type="match status" value="1"/>
</dbReference>